<reference evidence="1" key="2">
    <citation type="journal article" date="2015" name="Fish Shellfish Immunol.">
        <title>Early steps in the European eel (Anguilla anguilla)-Vibrio vulnificus interaction in the gills: Role of the RtxA13 toxin.</title>
        <authorList>
            <person name="Callol A."/>
            <person name="Pajuelo D."/>
            <person name="Ebbesson L."/>
            <person name="Teles M."/>
            <person name="MacKenzie S."/>
            <person name="Amaro C."/>
        </authorList>
    </citation>
    <scope>NUCLEOTIDE SEQUENCE</scope>
</reference>
<dbReference type="AlphaFoldDB" id="A0A0E9QPM2"/>
<sequence length="24" mass="2779">MRCVTLSNRNLQEQPQRLIPITAP</sequence>
<organism evidence="1">
    <name type="scientific">Anguilla anguilla</name>
    <name type="common">European freshwater eel</name>
    <name type="synonym">Muraena anguilla</name>
    <dbReference type="NCBI Taxonomy" id="7936"/>
    <lineage>
        <taxon>Eukaryota</taxon>
        <taxon>Metazoa</taxon>
        <taxon>Chordata</taxon>
        <taxon>Craniata</taxon>
        <taxon>Vertebrata</taxon>
        <taxon>Euteleostomi</taxon>
        <taxon>Actinopterygii</taxon>
        <taxon>Neopterygii</taxon>
        <taxon>Teleostei</taxon>
        <taxon>Anguilliformes</taxon>
        <taxon>Anguillidae</taxon>
        <taxon>Anguilla</taxon>
    </lineage>
</organism>
<reference evidence="1" key="1">
    <citation type="submission" date="2014-11" db="EMBL/GenBank/DDBJ databases">
        <authorList>
            <person name="Amaro Gonzalez C."/>
        </authorList>
    </citation>
    <scope>NUCLEOTIDE SEQUENCE</scope>
</reference>
<protein>
    <submittedName>
        <fullName evidence="1">Uncharacterized protein</fullName>
    </submittedName>
</protein>
<dbReference type="EMBL" id="GBXM01090382">
    <property type="protein sequence ID" value="JAH18195.1"/>
    <property type="molecule type" value="Transcribed_RNA"/>
</dbReference>
<accession>A0A0E9QPM2</accession>
<evidence type="ECO:0000313" key="1">
    <source>
        <dbReference type="EMBL" id="JAH18195.1"/>
    </source>
</evidence>
<proteinExistence type="predicted"/>
<name>A0A0E9QPM2_ANGAN</name>